<sequence length="572" mass="65272">MSSGKKQDLTEGTTVSEVNYDSTSSTDGNRDQKDIAKTHSNNVNVDKDNESGSLENGGSSGKRNPFLNPVVAKHYRDLYEKTQYECRGRFDPDFEWSEEEEKKVRFKLEYKVTLLACFLFVALQVDRGNLAQAVADNLLKDLGMTTNDYNTGNTIFYLTFLCAELPSQLVSKRLGCDIWIPIQMTLWSIVTICQCKMTTKHGFYVCRALIGILEGGFIPDLVLWLSYFYTASELSIRLSFFWTTLSLTQIVTSILAFGILHMRGVHGMPGWSWLFLIEGLFTLVIGISAFFLMVPSPVQTKKPWNKKGWFTEREEYIIVNKVLRDDPTKGDMHNRQGVTPKMLWQGISDYYLWPIYLIGITAYQPTNVLTAYLTLVLKSLGFGTFEVNLMAIPQYVLHIILLLAITWLSERFNNRLGWCLFQPIWTVPLMLVLRFWNGALVNKWGTYVVVTLILGNPYIHAICVSLCSRNSQSIKTRTVSASLYNMFVQAGSIISSNIYRTADKPLYKTGNAVLVGFALAMYPILIGSKLFYIYINNKRDKIWNAMTEEEKDDYLENTTDVGSRRLDFRFGH</sequence>
<reference evidence="1" key="1">
    <citation type="submission" date="2023-04" db="EMBL/GenBank/DDBJ databases">
        <title>Ambrosiozyma monospora NBRC 10751.</title>
        <authorList>
            <person name="Ichikawa N."/>
            <person name="Sato H."/>
            <person name="Tonouchi N."/>
        </authorList>
    </citation>
    <scope>NUCLEOTIDE SEQUENCE</scope>
    <source>
        <strain evidence="1">NBRC 10751</strain>
    </source>
</reference>
<comment type="caution">
    <text evidence="1">The sequence shown here is derived from an EMBL/GenBank/DDBJ whole genome shotgun (WGS) entry which is preliminary data.</text>
</comment>
<accession>A0ACB5SR15</accession>
<organism evidence="1 2">
    <name type="scientific">Ambrosiozyma monospora</name>
    <name type="common">Yeast</name>
    <name type="synonym">Endomycopsis monosporus</name>
    <dbReference type="NCBI Taxonomy" id="43982"/>
    <lineage>
        <taxon>Eukaryota</taxon>
        <taxon>Fungi</taxon>
        <taxon>Dikarya</taxon>
        <taxon>Ascomycota</taxon>
        <taxon>Saccharomycotina</taxon>
        <taxon>Pichiomycetes</taxon>
        <taxon>Pichiales</taxon>
        <taxon>Pichiaceae</taxon>
        <taxon>Ambrosiozyma</taxon>
    </lineage>
</organism>
<dbReference type="Proteomes" id="UP001165064">
    <property type="component" value="Unassembled WGS sequence"/>
</dbReference>
<evidence type="ECO:0000313" key="2">
    <source>
        <dbReference type="Proteomes" id="UP001165064"/>
    </source>
</evidence>
<protein>
    <submittedName>
        <fullName evidence="1">Unnamed protein product</fullName>
    </submittedName>
</protein>
<name>A0ACB5SR15_AMBMO</name>
<keyword evidence="2" id="KW-1185">Reference proteome</keyword>
<gene>
    <name evidence="1" type="ORF">Amon02_000010700</name>
</gene>
<proteinExistence type="predicted"/>
<dbReference type="EMBL" id="BSXS01000005">
    <property type="protein sequence ID" value="GME70230.1"/>
    <property type="molecule type" value="Genomic_DNA"/>
</dbReference>
<evidence type="ECO:0000313" key="1">
    <source>
        <dbReference type="EMBL" id="GME70230.1"/>
    </source>
</evidence>